<keyword evidence="6 11" id="KW-0812">Transmembrane</keyword>
<evidence type="ECO:0000313" key="14">
    <source>
        <dbReference type="EMBL" id="ANF25828.1"/>
    </source>
</evidence>
<dbReference type="OrthoDB" id="9809567at2"/>
<dbReference type="Proteomes" id="UP000077787">
    <property type="component" value="Chromosome"/>
</dbReference>
<evidence type="ECO:0000256" key="1">
    <source>
        <dbReference type="ARBA" id="ARBA00000085"/>
    </source>
</evidence>
<feature type="domain" description="Histidine kinase" evidence="12">
    <location>
        <begin position="236"/>
        <end position="438"/>
    </location>
</feature>
<comment type="subcellular location">
    <subcellularLocation>
        <location evidence="2">Membrane</location>
    </subcellularLocation>
</comment>
<dbReference type="PRINTS" id="PR00344">
    <property type="entry name" value="BCTRLSENSOR"/>
</dbReference>
<evidence type="ECO:0000256" key="4">
    <source>
        <dbReference type="ARBA" id="ARBA00022553"/>
    </source>
</evidence>
<evidence type="ECO:0000256" key="10">
    <source>
        <dbReference type="ARBA" id="ARBA00023136"/>
    </source>
</evidence>
<keyword evidence="9" id="KW-0902">Two-component regulatory system</keyword>
<dbReference type="InterPro" id="IPR005467">
    <property type="entry name" value="His_kinase_dom"/>
</dbReference>
<evidence type="ECO:0000256" key="8">
    <source>
        <dbReference type="ARBA" id="ARBA00022989"/>
    </source>
</evidence>
<keyword evidence="10 11" id="KW-0472">Membrane</keyword>
<dbReference type="InterPro" id="IPR003660">
    <property type="entry name" value="HAMP_dom"/>
</dbReference>
<dbReference type="PANTHER" id="PTHR45436:SF5">
    <property type="entry name" value="SENSOR HISTIDINE KINASE TRCS"/>
    <property type="match status" value="1"/>
</dbReference>
<dbReference type="PROSITE" id="PS50109">
    <property type="entry name" value="HIS_KIN"/>
    <property type="match status" value="1"/>
</dbReference>
<evidence type="ECO:0000256" key="11">
    <source>
        <dbReference type="SAM" id="Phobius"/>
    </source>
</evidence>
<proteinExistence type="predicted"/>
<evidence type="ECO:0000256" key="9">
    <source>
        <dbReference type="ARBA" id="ARBA00023012"/>
    </source>
</evidence>
<dbReference type="Gene3D" id="3.30.565.10">
    <property type="entry name" value="Histidine kinase-like ATPase, C-terminal domain"/>
    <property type="match status" value="1"/>
</dbReference>
<evidence type="ECO:0000313" key="15">
    <source>
        <dbReference type="Proteomes" id="UP000077787"/>
    </source>
</evidence>
<protein>
    <recommendedName>
        <fullName evidence="3">histidine kinase</fullName>
        <ecNumber evidence="3">2.7.13.3</ecNumber>
    </recommendedName>
</protein>
<feature type="domain" description="HAMP" evidence="13">
    <location>
        <begin position="177"/>
        <end position="228"/>
    </location>
</feature>
<name>A0A172WQR0_STUST</name>
<dbReference type="InterPro" id="IPR003594">
    <property type="entry name" value="HATPase_dom"/>
</dbReference>
<dbReference type="eggNOG" id="COG0642">
    <property type="taxonomic scope" value="Bacteria"/>
</dbReference>
<dbReference type="PROSITE" id="PS50885">
    <property type="entry name" value="HAMP"/>
    <property type="match status" value="1"/>
</dbReference>
<dbReference type="Pfam" id="PF02518">
    <property type="entry name" value="HATPase_c"/>
    <property type="match status" value="1"/>
</dbReference>
<dbReference type="InterPro" id="IPR050428">
    <property type="entry name" value="TCS_sensor_his_kinase"/>
</dbReference>
<dbReference type="SUPFAM" id="SSF55874">
    <property type="entry name" value="ATPase domain of HSP90 chaperone/DNA topoisomerase II/histidine kinase"/>
    <property type="match status" value="1"/>
</dbReference>
<dbReference type="GO" id="GO:0000160">
    <property type="term" value="P:phosphorelay signal transduction system"/>
    <property type="evidence" value="ECO:0007669"/>
    <property type="project" value="UniProtKB-KW"/>
</dbReference>
<evidence type="ECO:0000256" key="3">
    <source>
        <dbReference type="ARBA" id="ARBA00012438"/>
    </source>
</evidence>
<keyword evidence="5" id="KW-0808">Transferase</keyword>
<evidence type="ECO:0000256" key="6">
    <source>
        <dbReference type="ARBA" id="ARBA00022692"/>
    </source>
</evidence>
<dbReference type="InterPro" id="IPR004358">
    <property type="entry name" value="Sig_transdc_His_kin-like_C"/>
</dbReference>
<dbReference type="InterPro" id="IPR036890">
    <property type="entry name" value="HATPase_C_sf"/>
</dbReference>
<dbReference type="GO" id="GO:0005886">
    <property type="term" value="C:plasma membrane"/>
    <property type="evidence" value="ECO:0007669"/>
    <property type="project" value="TreeGrafter"/>
</dbReference>
<organism evidence="14 15">
    <name type="scientific">Stutzerimonas stutzeri</name>
    <name type="common">Pseudomonas stutzeri</name>
    <dbReference type="NCBI Taxonomy" id="316"/>
    <lineage>
        <taxon>Bacteria</taxon>
        <taxon>Pseudomonadati</taxon>
        <taxon>Pseudomonadota</taxon>
        <taxon>Gammaproteobacteria</taxon>
        <taxon>Pseudomonadales</taxon>
        <taxon>Pseudomonadaceae</taxon>
        <taxon>Stutzerimonas</taxon>
    </lineage>
</organism>
<keyword evidence="8 11" id="KW-1133">Transmembrane helix</keyword>
<evidence type="ECO:0000259" key="13">
    <source>
        <dbReference type="PROSITE" id="PS50885"/>
    </source>
</evidence>
<dbReference type="EC" id="2.7.13.3" evidence="3"/>
<dbReference type="RefSeq" id="WP_064481489.1">
    <property type="nucleotide sequence ID" value="NZ_CP015641.1"/>
</dbReference>
<feature type="transmembrane region" description="Helical" evidence="11">
    <location>
        <begin position="12"/>
        <end position="31"/>
    </location>
</feature>
<evidence type="ECO:0000256" key="5">
    <source>
        <dbReference type="ARBA" id="ARBA00022679"/>
    </source>
</evidence>
<evidence type="ECO:0000256" key="7">
    <source>
        <dbReference type="ARBA" id="ARBA00022777"/>
    </source>
</evidence>
<evidence type="ECO:0000259" key="12">
    <source>
        <dbReference type="PROSITE" id="PS50109"/>
    </source>
</evidence>
<dbReference type="AlphaFoldDB" id="A0A172WQR0"/>
<gene>
    <name evidence="14" type="ORF">PS273GM_12070</name>
</gene>
<keyword evidence="7 14" id="KW-0418">Kinase</keyword>
<dbReference type="GO" id="GO:0004673">
    <property type="term" value="F:protein histidine kinase activity"/>
    <property type="evidence" value="ECO:0007669"/>
    <property type="project" value="UniProtKB-EC"/>
</dbReference>
<evidence type="ECO:0000256" key="2">
    <source>
        <dbReference type="ARBA" id="ARBA00004370"/>
    </source>
</evidence>
<reference evidence="14 15" key="1">
    <citation type="submission" date="2016-05" db="EMBL/GenBank/DDBJ databases">
        <title>Genome sequence of Pseudomonas stutzeri 273 and identification of the exopolysaccharide biosynthesis locus.</title>
        <authorList>
            <person name="Wu S."/>
            <person name="Sun C."/>
        </authorList>
    </citation>
    <scope>NUCLEOTIDE SEQUENCE [LARGE SCALE GENOMIC DNA]</scope>
    <source>
        <strain evidence="14 15">273</strain>
    </source>
</reference>
<dbReference type="SMART" id="SM00387">
    <property type="entry name" value="HATPase_c"/>
    <property type="match status" value="1"/>
</dbReference>
<dbReference type="EMBL" id="CP015641">
    <property type="protein sequence ID" value="ANF25828.1"/>
    <property type="molecule type" value="Genomic_DNA"/>
</dbReference>
<dbReference type="PANTHER" id="PTHR45436">
    <property type="entry name" value="SENSOR HISTIDINE KINASE YKOH"/>
    <property type="match status" value="1"/>
</dbReference>
<comment type="catalytic activity">
    <reaction evidence="1">
        <text>ATP + protein L-histidine = ADP + protein N-phospho-L-histidine.</text>
        <dbReference type="EC" id="2.7.13.3"/>
    </reaction>
</comment>
<accession>A0A172WQR0</accession>
<keyword evidence="4" id="KW-0597">Phosphoprotein</keyword>
<sequence>MKSIQRSLSIGLISVLLLVGLLLVQSSLWLFESGLRRNLATDLREETEGLLMAVVQGPEGFVLDSSRLNPRYQRAFSGHYFRIDLPARSWRSRSLWDADPTWPDSNGMAEDLLDGPQDQRLLAYRATYRRDGQTITINVAQDYTPILKSFTQVRLSGLGLVGLALLVLLLLQRYAVKLAMRPLERARQQIAQLQQGQRQQLDVQAPIELQPLVEQINHLLAHTDDTLKRSRHALGNLGHALKTPLAVLGSLIRREEMAAHPELQASLAEQLEQIQQRVTRELGRARLAGEVLPGSYFDCAAELAPLFETLRMIHRRDLDLHWHSHEGCRLPWDREDMLELLGNLLDNACKFARSQVRLTIAPISDGYLISVDDDGPGIPTERREAVLERGIRLDEHAEGHGLGLGIVRDILVAWRGELSLEQSELGGLCVRIRLPMQRKGQIQRSGS</sequence>